<dbReference type="InterPro" id="IPR050385">
    <property type="entry name" value="Archaeal_FAD_synthase"/>
</dbReference>
<keyword evidence="5" id="KW-0511">Multifunctional enzyme</keyword>
<evidence type="ECO:0000256" key="4">
    <source>
        <dbReference type="ARBA" id="ARBA00022777"/>
    </source>
</evidence>
<dbReference type="InterPro" id="IPR014729">
    <property type="entry name" value="Rossmann-like_a/b/a_fold"/>
</dbReference>
<dbReference type="Proteomes" id="UP000321617">
    <property type="component" value="Unassembled WGS sequence"/>
</dbReference>
<evidence type="ECO:0000256" key="2">
    <source>
        <dbReference type="ARBA" id="ARBA00022679"/>
    </source>
</evidence>
<dbReference type="UniPathway" id="UPA00958"/>
<name>A0A562VA23_9ACTN</name>
<comment type="caution">
    <text evidence="9">The sequence shown here is derived from an EMBL/GenBank/DDBJ whole genome shotgun (WGS) entry which is preliminary data.</text>
</comment>
<evidence type="ECO:0000259" key="7">
    <source>
        <dbReference type="Pfam" id="PF00294"/>
    </source>
</evidence>
<comment type="pathway">
    <text evidence="1">Bacterial outer membrane biogenesis; LPS core biosynthesis.</text>
</comment>
<accession>A0A562VA23</accession>
<dbReference type="PANTHER" id="PTHR43793:SF2">
    <property type="entry name" value="BIFUNCTIONAL PROTEIN HLDE"/>
    <property type="match status" value="1"/>
</dbReference>
<feature type="domain" description="Cytidyltransferase-like" evidence="8">
    <location>
        <begin position="330"/>
        <end position="422"/>
    </location>
</feature>
<dbReference type="RefSeq" id="WP_147132236.1">
    <property type="nucleotide sequence ID" value="NZ_BAABIJ010000001.1"/>
</dbReference>
<dbReference type="PANTHER" id="PTHR43793">
    <property type="entry name" value="FAD SYNTHASE"/>
    <property type="match status" value="1"/>
</dbReference>
<keyword evidence="3" id="KW-0548">Nucleotidyltransferase</keyword>
<evidence type="ECO:0000259" key="8">
    <source>
        <dbReference type="Pfam" id="PF01467"/>
    </source>
</evidence>
<dbReference type="InterPro" id="IPR011611">
    <property type="entry name" value="PfkB_dom"/>
</dbReference>
<dbReference type="Gene3D" id="3.40.50.620">
    <property type="entry name" value="HUPs"/>
    <property type="match status" value="1"/>
</dbReference>
<dbReference type="OrthoDB" id="9802794at2"/>
<dbReference type="InterPro" id="IPR004821">
    <property type="entry name" value="Cyt_trans-like"/>
</dbReference>
<dbReference type="InterPro" id="IPR002173">
    <property type="entry name" value="Carboh/pur_kinase_PfkB_CS"/>
</dbReference>
<dbReference type="InterPro" id="IPR029056">
    <property type="entry name" value="Ribokinase-like"/>
</dbReference>
<dbReference type="Gene3D" id="3.40.1190.20">
    <property type="match status" value="1"/>
</dbReference>
<dbReference type="GO" id="GO:0009244">
    <property type="term" value="P:lipopolysaccharide core region biosynthetic process"/>
    <property type="evidence" value="ECO:0007669"/>
    <property type="project" value="UniProtKB-UniPathway"/>
</dbReference>
<dbReference type="AlphaFoldDB" id="A0A562VA23"/>
<evidence type="ECO:0000313" key="9">
    <source>
        <dbReference type="EMBL" id="TWJ14722.1"/>
    </source>
</evidence>
<feature type="domain" description="Carbohydrate kinase PfkB" evidence="7">
    <location>
        <begin position="162"/>
        <end position="291"/>
    </location>
</feature>
<dbReference type="EMBL" id="VLLL01000005">
    <property type="protein sequence ID" value="TWJ14722.1"/>
    <property type="molecule type" value="Genomic_DNA"/>
</dbReference>
<dbReference type="Pfam" id="PF00294">
    <property type="entry name" value="PfkB"/>
    <property type="match status" value="1"/>
</dbReference>
<protein>
    <submittedName>
        <fullName evidence="9">RfaE bifunctional protein kinase chain/domain/rfaE bifunctional protein nucleotidyltransferase chain/domain</fullName>
    </submittedName>
</protein>
<dbReference type="SUPFAM" id="SSF53613">
    <property type="entry name" value="Ribokinase-like"/>
    <property type="match status" value="1"/>
</dbReference>
<dbReference type="GO" id="GO:0016301">
    <property type="term" value="F:kinase activity"/>
    <property type="evidence" value="ECO:0007669"/>
    <property type="project" value="UniProtKB-KW"/>
</dbReference>
<evidence type="ECO:0000256" key="3">
    <source>
        <dbReference type="ARBA" id="ARBA00022695"/>
    </source>
</evidence>
<dbReference type="Pfam" id="PF01467">
    <property type="entry name" value="CTP_transf_like"/>
    <property type="match status" value="1"/>
</dbReference>
<gene>
    <name evidence="9" type="ORF">LX16_0411</name>
</gene>
<sequence length="467" mass="48539">MKPLLIIGDALLDVDVDGPSHRLSPEAAVPVVDVAGRRCRPGGAGLAAWLAAGCGHEVVLLTALGSDPAGRELRALLSDRVEILDLGWRGTTITKTRVHAAGLPQVRLDEGAGTVSAEPLPPRTGDVARAAGAVLVADYGHGVTAHPEVRALASGAADTVPLVWDPHPRGTAPVPGATVVCPNRREAAHFLPGEGDPATRATGLRRLWNVRAVAVTVGDDGAYLARDDAAAVHVPVRGLVPLRPDLDTCGAGDRFAVAAAGALHSGRELADAVAHAVASASEFVAAGGAGSVTVSRTDIPLHRLTETAADTDGLALADRIRRTGGRLVATGGCFDVLHPGHVALLTRARELGDALVVCLNSDESVRQLKGPDRPIIPAEHRARQLQALRPVDAVTIFAQPTPVSVLEAIRPDVWVKGGDYDERTLPETPVVHRHGGRVVILPTLDGYSTTGLLGRTAGTIEYQEESV</sequence>
<evidence type="ECO:0000256" key="1">
    <source>
        <dbReference type="ARBA" id="ARBA00004713"/>
    </source>
</evidence>
<dbReference type="PROSITE" id="PS00584">
    <property type="entry name" value="PFKB_KINASES_2"/>
    <property type="match status" value="1"/>
</dbReference>
<evidence type="ECO:0000256" key="6">
    <source>
        <dbReference type="ARBA" id="ARBA00023277"/>
    </source>
</evidence>
<organism evidence="9 10">
    <name type="scientific">Stackebrandtia albiflava</name>
    <dbReference type="NCBI Taxonomy" id="406432"/>
    <lineage>
        <taxon>Bacteria</taxon>
        <taxon>Bacillati</taxon>
        <taxon>Actinomycetota</taxon>
        <taxon>Actinomycetes</taxon>
        <taxon>Glycomycetales</taxon>
        <taxon>Glycomycetaceae</taxon>
        <taxon>Stackebrandtia</taxon>
    </lineage>
</organism>
<keyword evidence="4 9" id="KW-0418">Kinase</keyword>
<keyword evidence="10" id="KW-1185">Reference proteome</keyword>
<dbReference type="SUPFAM" id="SSF52374">
    <property type="entry name" value="Nucleotidylyl transferase"/>
    <property type="match status" value="1"/>
</dbReference>
<keyword evidence="6" id="KW-0119">Carbohydrate metabolism</keyword>
<dbReference type="NCBIfam" id="TIGR00125">
    <property type="entry name" value="cyt_tran_rel"/>
    <property type="match status" value="1"/>
</dbReference>
<evidence type="ECO:0000256" key="5">
    <source>
        <dbReference type="ARBA" id="ARBA00023268"/>
    </source>
</evidence>
<proteinExistence type="predicted"/>
<reference evidence="9 10" key="1">
    <citation type="journal article" date="2013" name="Stand. Genomic Sci.">
        <title>Genomic Encyclopedia of Type Strains, Phase I: The one thousand microbial genomes (KMG-I) project.</title>
        <authorList>
            <person name="Kyrpides N.C."/>
            <person name="Woyke T."/>
            <person name="Eisen J.A."/>
            <person name="Garrity G."/>
            <person name="Lilburn T.G."/>
            <person name="Beck B.J."/>
            <person name="Whitman W.B."/>
            <person name="Hugenholtz P."/>
            <person name="Klenk H.P."/>
        </authorList>
    </citation>
    <scope>NUCLEOTIDE SEQUENCE [LARGE SCALE GENOMIC DNA]</scope>
    <source>
        <strain evidence="9 10">DSM 45044</strain>
    </source>
</reference>
<keyword evidence="2 9" id="KW-0808">Transferase</keyword>
<evidence type="ECO:0000313" key="10">
    <source>
        <dbReference type="Proteomes" id="UP000321617"/>
    </source>
</evidence>
<dbReference type="GO" id="GO:0016779">
    <property type="term" value="F:nucleotidyltransferase activity"/>
    <property type="evidence" value="ECO:0007669"/>
    <property type="project" value="UniProtKB-KW"/>
</dbReference>